<name>A0AA38SR38_9ASTR</name>
<sequence>MSSTSLLSASLTANPESVADSLESIQISCSDSFSSGTTSSSTFLRKPSSFLGGLSSKLLSPFMAIFRSPQRNITMLSRLLYPTSFCDSNLRTILDAPKRIRNVMGLSGQYSLEIDINLFFGVFFLPFFGFGTRKTNPIGERRCCSIRKDGSRAENAIFDGQLEKLPVSSLTLVDESACLICEVSTGSVEGRGKSHGDCLNTSLIDIEIDLYHLSLAYAQITELPKSIGSLKHLRYLNLSQTQITCLPENVCSLYNLETLIVCCCHKLTNLPINFSNLKKLRHFDIRDTPLVKKMPLGLSELKSLQTLSKIIIGGDNGFPITKLKDLKNLHGVISIEGLDKVQDAMHARGETLLQMRLSVLNMEWSDVLDGSRKEALEKEVLNVLKPRNDSLKRLGIVSYGGIEFPNWVGDHTFHGLTHVSIRGCIKCTSLPPLGQLPSLKELFIQGMDRVEVVDWQFVGIGVGAWLTTSEVVDGVFPCLQELRIKNCPNLVEISLQALPSLRVLEINGCCDGVLRNLVQLASLVTKLEICNISGLNELSGGIMEHLQAVEEVKIRRCDEIRYLWDQKLRHRLEVYNCNNLVRLGKQEEDDCENNPPSLGFLRVANCDSIENLSCPNSIHTLLIFKCISITSVTFPRGGTKLSGISINGCEKLLQNDLGGVGAEGIINANMQMLGSVYLYNWSNLKSVIQLSCFIHLKFLRIRDCPSLESFPDQELPNLTSLKYLNVENCPSMDASFPRGLWPPNLNSLGIGGFKKPMSEWGSQNFPTSLVTLGLYGGDVNSFSKLCDLLPTSLPRLWIIRFEKLESLSKGLQHLTSLQHLEITKMMHLPETLLPSLLSLRSVTAQNWKKGVGEEAPTGPASR</sequence>
<feature type="domain" description="R13L1/DRL21-like LRR repeat region" evidence="1">
    <location>
        <begin position="320"/>
        <end position="447"/>
    </location>
</feature>
<dbReference type="SUPFAM" id="SSF52058">
    <property type="entry name" value="L domain-like"/>
    <property type="match status" value="2"/>
</dbReference>
<evidence type="ECO:0000313" key="3">
    <source>
        <dbReference type="Proteomes" id="UP001172457"/>
    </source>
</evidence>
<dbReference type="InterPro" id="IPR032675">
    <property type="entry name" value="LRR_dom_sf"/>
</dbReference>
<accession>A0AA38SR38</accession>
<dbReference type="Proteomes" id="UP001172457">
    <property type="component" value="Chromosome 5"/>
</dbReference>
<dbReference type="EMBL" id="JARYMX010000005">
    <property type="protein sequence ID" value="KAJ9547018.1"/>
    <property type="molecule type" value="Genomic_DNA"/>
</dbReference>
<protein>
    <recommendedName>
        <fullName evidence="1">R13L1/DRL21-like LRR repeat region domain-containing protein</fullName>
    </recommendedName>
</protein>
<reference evidence="2" key="1">
    <citation type="submission" date="2023-03" db="EMBL/GenBank/DDBJ databases">
        <title>Chromosome-scale reference genome and RAD-based genetic map of yellow starthistle (Centaurea solstitialis) reveal putative structural variation and QTLs associated with invader traits.</title>
        <authorList>
            <person name="Reatini B."/>
            <person name="Cang F.A."/>
            <person name="Jiang Q."/>
            <person name="Mckibben M.T.W."/>
            <person name="Barker M.S."/>
            <person name="Rieseberg L.H."/>
            <person name="Dlugosch K.M."/>
        </authorList>
    </citation>
    <scope>NUCLEOTIDE SEQUENCE</scope>
    <source>
        <strain evidence="2">CAN-66</strain>
        <tissue evidence="2">Leaf</tissue>
    </source>
</reference>
<dbReference type="InterPro" id="IPR056789">
    <property type="entry name" value="LRR_R13L1-DRL21"/>
</dbReference>
<dbReference type="PANTHER" id="PTHR47186">
    <property type="entry name" value="LEUCINE-RICH REPEAT-CONTAINING PROTEIN 57"/>
    <property type="match status" value="1"/>
</dbReference>
<evidence type="ECO:0000313" key="2">
    <source>
        <dbReference type="EMBL" id="KAJ9547018.1"/>
    </source>
</evidence>
<dbReference type="PANTHER" id="PTHR47186:SF33">
    <property type="entry name" value="NB-ARC DOMAIN-CONTAINING PROTEIN"/>
    <property type="match status" value="1"/>
</dbReference>
<dbReference type="AlphaFoldDB" id="A0AA38SR38"/>
<proteinExistence type="predicted"/>
<dbReference type="Pfam" id="PF25019">
    <property type="entry name" value="LRR_R13L1-DRL21"/>
    <property type="match status" value="1"/>
</dbReference>
<keyword evidence="3" id="KW-1185">Reference proteome</keyword>
<evidence type="ECO:0000259" key="1">
    <source>
        <dbReference type="Pfam" id="PF25019"/>
    </source>
</evidence>
<gene>
    <name evidence="2" type="ORF">OSB04_019561</name>
</gene>
<dbReference type="Gene3D" id="3.80.10.10">
    <property type="entry name" value="Ribonuclease Inhibitor"/>
    <property type="match status" value="2"/>
</dbReference>
<comment type="caution">
    <text evidence="2">The sequence shown here is derived from an EMBL/GenBank/DDBJ whole genome shotgun (WGS) entry which is preliminary data.</text>
</comment>
<organism evidence="2 3">
    <name type="scientific">Centaurea solstitialis</name>
    <name type="common">yellow star-thistle</name>
    <dbReference type="NCBI Taxonomy" id="347529"/>
    <lineage>
        <taxon>Eukaryota</taxon>
        <taxon>Viridiplantae</taxon>
        <taxon>Streptophyta</taxon>
        <taxon>Embryophyta</taxon>
        <taxon>Tracheophyta</taxon>
        <taxon>Spermatophyta</taxon>
        <taxon>Magnoliopsida</taxon>
        <taxon>eudicotyledons</taxon>
        <taxon>Gunneridae</taxon>
        <taxon>Pentapetalae</taxon>
        <taxon>asterids</taxon>
        <taxon>campanulids</taxon>
        <taxon>Asterales</taxon>
        <taxon>Asteraceae</taxon>
        <taxon>Carduoideae</taxon>
        <taxon>Cardueae</taxon>
        <taxon>Centaureinae</taxon>
        <taxon>Centaurea</taxon>
    </lineage>
</organism>